<reference evidence="2 3" key="1">
    <citation type="submission" date="2019-07" db="EMBL/GenBank/DDBJ databases">
        <title>Whole genome shotgun sequence of Cyclobacterium qasimii NBRC 106168.</title>
        <authorList>
            <person name="Hosoyama A."/>
            <person name="Uohara A."/>
            <person name="Ohji S."/>
            <person name="Ichikawa N."/>
        </authorList>
    </citation>
    <scope>NUCLEOTIDE SEQUENCE [LARGE SCALE GENOMIC DNA]</scope>
    <source>
        <strain evidence="2 3">NBRC 106168</strain>
    </source>
</reference>
<feature type="chain" id="PRO_5021832203" description="SusD/RagB family nutrient-binding outer membrane lipoprotein" evidence="1">
    <location>
        <begin position="35"/>
        <end position="528"/>
    </location>
</feature>
<comment type="caution">
    <text evidence="2">The sequence shown here is derived from an EMBL/GenBank/DDBJ whole genome shotgun (WGS) entry which is preliminary data.</text>
</comment>
<dbReference type="InterPro" id="IPR024302">
    <property type="entry name" value="SusD-like"/>
</dbReference>
<protein>
    <recommendedName>
        <fullName evidence="4">SusD/RagB family nutrient-binding outer membrane lipoprotein</fullName>
    </recommendedName>
</protein>
<dbReference type="Pfam" id="PF12741">
    <property type="entry name" value="SusD-like"/>
    <property type="match status" value="1"/>
</dbReference>
<dbReference type="PROSITE" id="PS51257">
    <property type="entry name" value="PROKAR_LIPOPROTEIN"/>
    <property type="match status" value="1"/>
</dbReference>
<keyword evidence="3" id="KW-1185">Reference proteome</keyword>
<proteinExistence type="predicted"/>
<dbReference type="InterPro" id="IPR011990">
    <property type="entry name" value="TPR-like_helical_dom_sf"/>
</dbReference>
<evidence type="ECO:0008006" key="4">
    <source>
        <dbReference type="Google" id="ProtNLM"/>
    </source>
</evidence>
<accession>A0A512CDX3</accession>
<organism evidence="2 3">
    <name type="scientific">Cyclobacterium qasimii</name>
    <dbReference type="NCBI Taxonomy" id="1350429"/>
    <lineage>
        <taxon>Bacteria</taxon>
        <taxon>Pseudomonadati</taxon>
        <taxon>Bacteroidota</taxon>
        <taxon>Cytophagia</taxon>
        <taxon>Cytophagales</taxon>
        <taxon>Cyclobacteriaceae</taxon>
        <taxon>Cyclobacterium</taxon>
    </lineage>
</organism>
<evidence type="ECO:0000313" key="3">
    <source>
        <dbReference type="Proteomes" id="UP000321301"/>
    </source>
</evidence>
<gene>
    <name evidence="2" type="ORF">CQA01_29380</name>
</gene>
<dbReference type="Proteomes" id="UP000321301">
    <property type="component" value="Unassembled WGS sequence"/>
</dbReference>
<keyword evidence="1" id="KW-0732">Signal</keyword>
<evidence type="ECO:0000313" key="2">
    <source>
        <dbReference type="EMBL" id="GEO22404.1"/>
    </source>
</evidence>
<dbReference type="RefSeq" id="WP_020891247.1">
    <property type="nucleotide sequence ID" value="NZ_BJYV01000015.1"/>
</dbReference>
<dbReference type="SUPFAM" id="SSF48452">
    <property type="entry name" value="TPR-like"/>
    <property type="match status" value="1"/>
</dbReference>
<sequence>MKTSIKKLRKMNYKNFIPKKLAVGLLLFSGLLGACTENFEARNTSPTGLETLSPEDVKSLFPNALYRGWNQGSYQTGQNLTADTYAQFFAGTQPAFASHRYVINQSWMRSFWTGTYVSTLPSLFTIVNETNGGDLPTLNAIARIWRVFIMNRTTDYFGPIPYSEIGSDGLEIAYDSQKDIYYDFFKELEEATTDLKNNLDIVSYQEKDLIYQGDNEKWLKFGNTLRLRLALRISGVEPEMARVEAEAALAGGVMENYTEDAFMAPTSANFNGLNRISAWNEFRMSANMESLLLGYNDPRLAIYFEPAKADGEWRGARSGMIPAEQTLGFNTYDYTSNLSSRFHPENQSTNPMTVMYSAEAYFLRAEGALNGWNMGGTAEELYNKGIEMSLRTWGIMDDAVISEYINGTSLPIAPAPENGWNTPPLTDIPVKFSSDLEKQREQVGTQKWLALFPNGMEGWAEMRRSGYPKMYPLIHSDNDDIEADEMIRRIVFLDLERTSNGNAVEAATSLLGDGGDKVSTRLWWDVGN</sequence>
<name>A0A512CDX3_9BACT</name>
<dbReference type="EMBL" id="BJYV01000015">
    <property type="protein sequence ID" value="GEO22404.1"/>
    <property type="molecule type" value="Genomic_DNA"/>
</dbReference>
<feature type="signal peptide" evidence="1">
    <location>
        <begin position="1"/>
        <end position="34"/>
    </location>
</feature>
<dbReference type="Gene3D" id="1.25.40.390">
    <property type="match status" value="1"/>
</dbReference>
<evidence type="ECO:0000256" key="1">
    <source>
        <dbReference type="SAM" id="SignalP"/>
    </source>
</evidence>
<dbReference type="AlphaFoldDB" id="A0A512CDX3"/>